<keyword evidence="20" id="KW-1185">Reference proteome</keyword>
<feature type="transmembrane region" description="Helical" evidence="17">
    <location>
        <begin position="289"/>
        <end position="309"/>
    </location>
</feature>
<dbReference type="Pfam" id="PF00083">
    <property type="entry name" value="Sugar_tr"/>
    <property type="match status" value="1"/>
</dbReference>
<dbReference type="AlphaFoldDB" id="A0A7J6MN33"/>
<evidence type="ECO:0000256" key="3">
    <source>
        <dbReference type="ARBA" id="ARBA00022448"/>
    </source>
</evidence>
<dbReference type="PANTHER" id="PTHR48021">
    <property type="match status" value="1"/>
</dbReference>
<feature type="transmembrane region" description="Helical" evidence="17">
    <location>
        <begin position="72"/>
        <end position="92"/>
    </location>
</feature>
<dbReference type="InterPro" id="IPR005829">
    <property type="entry name" value="Sugar_transporter_CS"/>
</dbReference>
<keyword evidence="6 17" id="KW-0812">Transmembrane</keyword>
<evidence type="ECO:0000256" key="4">
    <source>
        <dbReference type="ARBA" id="ARBA00022475"/>
    </source>
</evidence>
<dbReference type="PROSITE" id="PS00216">
    <property type="entry name" value="SUGAR_TRANSPORT_1"/>
    <property type="match status" value="1"/>
</dbReference>
<reference evidence="19 20" key="1">
    <citation type="submission" date="2020-04" db="EMBL/GenBank/DDBJ databases">
        <title>Perkinsus chesapeaki whole genome sequence.</title>
        <authorList>
            <person name="Bogema D.R."/>
        </authorList>
    </citation>
    <scope>NUCLEOTIDE SEQUENCE [LARGE SCALE GENOMIC DNA]</scope>
    <source>
        <strain evidence="19">ATCC PRA-425</strain>
    </source>
</reference>
<keyword evidence="8 17" id="KW-0472">Membrane</keyword>
<comment type="catalytic activity">
    <reaction evidence="14">
        <text>D-fructose(out) = D-fructose(in)</text>
        <dbReference type="Rhea" id="RHEA:60372"/>
        <dbReference type="ChEBI" id="CHEBI:37721"/>
    </reaction>
    <physiologicalReaction direction="left-to-right" evidence="14">
        <dbReference type="Rhea" id="RHEA:60373"/>
    </physiologicalReaction>
</comment>
<feature type="transmembrane region" description="Helical" evidence="17">
    <location>
        <begin position="419"/>
        <end position="440"/>
    </location>
</feature>
<evidence type="ECO:0000256" key="16">
    <source>
        <dbReference type="RuleBase" id="RU003346"/>
    </source>
</evidence>
<dbReference type="InterPro" id="IPR020846">
    <property type="entry name" value="MFS_dom"/>
</dbReference>
<dbReference type="InterPro" id="IPR050549">
    <property type="entry name" value="MFS_Trehalose_Transporter"/>
</dbReference>
<evidence type="ECO:0000256" key="12">
    <source>
        <dbReference type="ARBA" id="ARBA00044662"/>
    </source>
</evidence>
<dbReference type="PANTHER" id="PTHR48021:SF1">
    <property type="entry name" value="GH07001P-RELATED"/>
    <property type="match status" value="1"/>
</dbReference>
<comment type="catalytic activity">
    <reaction evidence="11">
        <text>D-xylose(out) = D-xylose(in)</text>
        <dbReference type="Rhea" id="RHEA:78427"/>
        <dbReference type="ChEBI" id="CHEBI:53455"/>
    </reaction>
    <physiologicalReaction direction="left-to-right" evidence="11">
        <dbReference type="Rhea" id="RHEA:78428"/>
    </physiologicalReaction>
</comment>
<evidence type="ECO:0000313" key="19">
    <source>
        <dbReference type="EMBL" id="KAF4672640.1"/>
    </source>
</evidence>
<comment type="subunit">
    <text evidence="2">Homodimer.</text>
</comment>
<accession>A0A7J6MN33</accession>
<feature type="transmembrane region" description="Helical" evidence="17">
    <location>
        <begin position="12"/>
        <end position="33"/>
    </location>
</feature>
<dbReference type="GO" id="GO:0005886">
    <property type="term" value="C:plasma membrane"/>
    <property type="evidence" value="ECO:0007669"/>
    <property type="project" value="UniProtKB-SubCell"/>
</dbReference>
<feature type="transmembrane region" description="Helical" evidence="17">
    <location>
        <begin position="199"/>
        <end position="220"/>
    </location>
</feature>
<dbReference type="NCBIfam" id="TIGR00879">
    <property type="entry name" value="SP"/>
    <property type="match status" value="1"/>
</dbReference>
<proteinExistence type="inferred from homology"/>
<keyword evidence="5" id="KW-0762">Sugar transport</keyword>
<organism evidence="19 20">
    <name type="scientific">Perkinsus chesapeaki</name>
    <name type="common">Clam parasite</name>
    <name type="synonym">Perkinsus andrewsi</name>
    <dbReference type="NCBI Taxonomy" id="330153"/>
    <lineage>
        <taxon>Eukaryota</taxon>
        <taxon>Sar</taxon>
        <taxon>Alveolata</taxon>
        <taxon>Perkinsozoa</taxon>
        <taxon>Perkinsea</taxon>
        <taxon>Perkinsida</taxon>
        <taxon>Perkinsidae</taxon>
        <taxon>Perkinsus</taxon>
    </lineage>
</organism>
<comment type="catalytic activity">
    <reaction evidence="9">
        <text>D-galactose(in) = D-galactose(out)</text>
        <dbReference type="Rhea" id="RHEA:34915"/>
        <dbReference type="ChEBI" id="CHEBI:4139"/>
    </reaction>
    <physiologicalReaction direction="right-to-left" evidence="9">
        <dbReference type="Rhea" id="RHEA:34917"/>
    </physiologicalReaction>
</comment>
<evidence type="ECO:0000259" key="18">
    <source>
        <dbReference type="PROSITE" id="PS50850"/>
    </source>
</evidence>
<feature type="transmembrane region" description="Helical" evidence="17">
    <location>
        <begin position="157"/>
        <end position="179"/>
    </location>
</feature>
<evidence type="ECO:0000256" key="13">
    <source>
        <dbReference type="ARBA" id="ARBA00044668"/>
    </source>
</evidence>
<dbReference type="EMBL" id="JAAPAO010000103">
    <property type="protein sequence ID" value="KAF4672640.1"/>
    <property type="molecule type" value="Genomic_DNA"/>
</dbReference>
<dbReference type="InterPro" id="IPR005828">
    <property type="entry name" value="MFS_sugar_transport-like"/>
</dbReference>
<feature type="transmembrane region" description="Helical" evidence="17">
    <location>
        <begin position="351"/>
        <end position="372"/>
    </location>
</feature>
<dbReference type="FunFam" id="1.20.1250.20:FF:000218">
    <property type="entry name" value="facilitated trehalose transporter Tret1"/>
    <property type="match status" value="1"/>
</dbReference>
<evidence type="ECO:0000256" key="15">
    <source>
        <dbReference type="ARBA" id="ARBA00044780"/>
    </source>
</evidence>
<gene>
    <name evidence="19" type="ORF">FOL47_000270</name>
</gene>
<comment type="catalytic activity">
    <reaction evidence="13">
        <text>D-glucosamine(out) = D-glucosamine(in)</text>
        <dbReference type="Rhea" id="RHEA:78423"/>
        <dbReference type="ChEBI" id="CHEBI:58723"/>
    </reaction>
    <physiologicalReaction direction="left-to-right" evidence="13">
        <dbReference type="Rhea" id="RHEA:78424"/>
    </physiologicalReaction>
</comment>
<comment type="catalytic activity">
    <reaction evidence="10">
        <text>D-glucose(out) = D-glucose(in)</text>
        <dbReference type="Rhea" id="RHEA:60376"/>
        <dbReference type="ChEBI" id="CHEBI:4167"/>
    </reaction>
    <physiologicalReaction direction="left-to-right" evidence="10">
        <dbReference type="Rhea" id="RHEA:60377"/>
    </physiologicalReaction>
</comment>
<name>A0A7J6MN33_PERCH</name>
<evidence type="ECO:0000256" key="8">
    <source>
        <dbReference type="ARBA" id="ARBA00023136"/>
    </source>
</evidence>
<evidence type="ECO:0000256" key="17">
    <source>
        <dbReference type="SAM" id="Phobius"/>
    </source>
</evidence>
<dbReference type="PRINTS" id="PR00171">
    <property type="entry name" value="SUGRTRNSPORT"/>
</dbReference>
<feature type="transmembrane region" description="Helical" evidence="17">
    <location>
        <begin position="99"/>
        <end position="117"/>
    </location>
</feature>
<keyword evidence="3 16" id="KW-0813">Transport</keyword>
<evidence type="ECO:0000256" key="10">
    <source>
        <dbReference type="ARBA" id="ARBA00044648"/>
    </source>
</evidence>
<dbReference type="InterPro" id="IPR003663">
    <property type="entry name" value="Sugar/inositol_transpt"/>
</dbReference>
<dbReference type="InterPro" id="IPR036259">
    <property type="entry name" value="MFS_trans_sf"/>
</dbReference>
<dbReference type="PROSITE" id="PS00217">
    <property type="entry name" value="SUGAR_TRANSPORT_2"/>
    <property type="match status" value="1"/>
</dbReference>
<comment type="catalytic activity">
    <reaction evidence="12">
        <text>D-mannose(out) = D-mannose(in)</text>
        <dbReference type="Rhea" id="RHEA:78391"/>
        <dbReference type="ChEBI" id="CHEBI:4208"/>
    </reaction>
    <physiologicalReaction direction="left-to-right" evidence="12">
        <dbReference type="Rhea" id="RHEA:78392"/>
    </physiologicalReaction>
</comment>
<comment type="subcellular location">
    <subcellularLocation>
        <location evidence="1">Cell membrane</location>
        <topology evidence="1">Multi-pass membrane protein</topology>
    </subcellularLocation>
</comment>
<keyword evidence="7 17" id="KW-1133">Transmembrane helix</keyword>
<feature type="transmembrane region" description="Helical" evidence="17">
    <location>
        <begin position="324"/>
        <end position="344"/>
    </location>
</feature>
<feature type="transmembrane region" description="Helical" evidence="17">
    <location>
        <begin position="384"/>
        <end position="407"/>
    </location>
</feature>
<evidence type="ECO:0000256" key="14">
    <source>
        <dbReference type="ARBA" id="ARBA00044710"/>
    </source>
</evidence>
<comment type="similarity">
    <text evidence="16">Belongs to the major facilitator superfamily. Sugar transporter (TC 2.A.1.1) family.</text>
</comment>
<dbReference type="Proteomes" id="UP000591131">
    <property type="component" value="Unassembled WGS sequence"/>
</dbReference>
<evidence type="ECO:0000256" key="9">
    <source>
        <dbReference type="ARBA" id="ARBA00044637"/>
    </source>
</evidence>
<evidence type="ECO:0000256" key="5">
    <source>
        <dbReference type="ARBA" id="ARBA00022597"/>
    </source>
</evidence>
<sequence length="508" mass="55469">MASHRITTSDRHAILYVIGSLLAPLAVGFAFGFTGPTIDTMRNTIQTPDGHHIDIGYNNNLHIFSTSTESSLFSAAVTVGAVIGSLVGGPVTELLGRRVTFLLAAPMSACGYILVGVGKVPWVLVLGRGLEGISIGVCSFNGAVYIQEISPSPLRGIFGSCTQLVTVIGMIVIYGLGIVVRTQAGSLDPFATSTTFSDWRILSFICIIPSGLLFIVMFFSSETPRWLATKGRLDDAKLVLQHIRGVPITDPRISAEVEALEEATRKTGDRSATLIDRIKILWSCKRQTIIVIGVPILNQFTGLSAIVFYQTTIFIKSGLHNPNLMSFTVQLTSLAGNILALLFIDRLGRRPLGLISSFGMGMGQLLIAIYFYLDSIGKGTHLAWFSLVGSYLYHFFFSLGLGPLLYLMGAELFPDHARGLASSLSITTTWLFAAVFLLSLDHAIEATSMQAVFFFFTVISFILLIFIWWLLPETKGKTLDEVQSLFHKYHPTIFLTKYSSSNVDKNNA</sequence>
<evidence type="ECO:0000256" key="11">
    <source>
        <dbReference type="ARBA" id="ARBA00044656"/>
    </source>
</evidence>
<feature type="transmembrane region" description="Helical" evidence="17">
    <location>
        <begin position="452"/>
        <end position="471"/>
    </location>
</feature>
<evidence type="ECO:0000256" key="1">
    <source>
        <dbReference type="ARBA" id="ARBA00004651"/>
    </source>
</evidence>
<evidence type="ECO:0000256" key="2">
    <source>
        <dbReference type="ARBA" id="ARBA00011738"/>
    </source>
</evidence>
<comment type="caution">
    <text evidence="19">The sequence shown here is derived from an EMBL/GenBank/DDBJ whole genome shotgun (WGS) entry which is preliminary data.</text>
</comment>
<dbReference type="GO" id="GO:0022857">
    <property type="term" value="F:transmembrane transporter activity"/>
    <property type="evidence" value="ECO:0007669"/>
    <property type="project" value="InterPro"/>
</dbReference>
<dbReference type="SUPFAM" id="SSF103473">
    <property type="entry name" value="MFS general substrate transporter"/>
    <property type="match status" value="1"/>
</dbReference>
<dbReference type="OrthoDB" id="433512at2759"/>
<feature type="domain" description="Major facilitator superfamily (MFS) profile" evidence="18">
    <location>
        <begin position="12"/>
        <end position="475"/>
    </location>
</feature>
<dbReference type="Gene3D" id="1.20.1250.20">
    <property type="entry name" value="MFS general substrate transporter like domains"/>
    <property type="match status" value="1"/>
</dbReference>
<dbReference type="PROSITE" id="PS50850">
    <property type="entry name" value="MFS"/>
    <property type="match status" value="1"/>
</dbReference>
<evidence type="ECO:0000313" key="20">
    <source>
        <dbReference type="Proteomes" id="UP000591131"/>
    </source>
</evidence>
<feature type="transmembrane region" description="Helical" evidence="17">
    <location>
        <begin position="123"/>
        <end position="145"/>
    </location>
</feature>
<evidence type="ECO:0000256" key="7">
    <source>
        <dbReference type="ARBA" id="ARBA00022989"/>
    </source>
</evidence>
<keyword evidence="4" id="KW-1003">Cell membrane</keyword>
<evidence type="ECO:0000256" key="6">
    <source>
        <dbReference type="ARBA" id="ARBA00022692"/>
    </source>
</evidence>
<protein>
    <recommendedName>
        <fullName evidence="15">Hexose transporter 1</fullName>
    </recommendedName>
</protein>